<protein>
    <recommendedName>
        <fullName evidence="3">Extracellular solute-binding protein</fullName>
    </recommendedName>
</protein>
<accession>A0A7X4YV28</accession>
<name>A0A7X4YV28_9BACL</name>
<comment type="caution">
    <text evidence="1">The sequence shown here is derived from an EMBL/GenBank/DDBJ whole genome shotgun (WGS) entry which is preliminary data.</text>
</comment>
<dbReference type="Proteomes" id="UP000558113">
    <property type="component" value="Unassembled WGS sequence"/>
</dbReference>
<proteinExistence type="predicted"/>
<dbReference type="EMBL" id="JAAAMU010000015">
    <property type="protein sequence ID" value="NBC72014.1"/>
    <property type="molecule type" value="Genomic_DNA"/>
</dbReference>
<dbReference type="AlphaFoldDB" id="A0A7X4YV28"/>
<sequence>MDMIMFPEIMFQVNSDVFQTRSGGEAKGMTFGSELMLGLNANSGAKQEAWAFMKYLLFAERQGTPGMMGFSVIKDMTAKQVEESKIMFESGNIKLAGPDGEIRLLPLRMRITRPSWTRFHGLSGSSR</sequence>
<dbReference type="RefSeq" id="WP_161702567.1">
    <property type="nucleotide sequence ID" value="NZ_JAAAMU010000015.1"/>
</dbReference>
<reference evidence="1 2" key="1">
    <citation type="submission" date="2020-01" db="EMBL/GenBank/DDBJ databases">
        <title>Paenibacillus soybeanensis sp. nov. isolated from the nodules of soybean (Glycine max(L.) Merr).</title>
        <authorList>
            <person name="Wang H."/>
        </authorList>
    </citation>
    <scope>NUCLEOTIDE SEQUENCE [LARGE SCALE GENOMIC DNA]</scope>
    <source>
        <strain evidence="1 2">DSM 23054</strain>
    </source>
</reference>
<evidence type="ECO:0000313" key="1">
    <source>
        <dbReference type="EMBL" id="NBC72014.1"/>
    </source>
</evidence>
<evidence type="ECO:0000313" key="2">
    <source>
        <dbReference type="Proteomes" id="UP000558113"/>
    </source>
</evidence>
<gene>
    <name evidence="1" type="ORF">GT003_23715</name>
</gene>
<organism evidence="1 2">
    <name type="scientific">Paenibacillus sacheonensis</name>
    <dbReference type="NCBI Taxonomy" id="742054"/>
    <lineage>
        <taxon>Bacteria</taxon>
        <taxon>Bacillati</taxon>
        <taxon>Bacillota</taxon>
        <taxon>Bacilli</taxon>
        <taxon>Bacillales</taxon>
        <taxon>Paenibacillaceae</taxon>
        <taxon>Paenibacillus</taxon>
    </lineage>
</organism>
<keyword evidence="2" id="KW-1185">Reference proteome</keyword>
<evidence type="ECO:0008006" key="3">
    <source>
        <dbReference type="Google" id="ProtNLM"/>
    </source>
</evidence>